<protein>
    <submittedName>
        <fullName evidence="2">Uncharacterized protein</fullName>
    </submittedName>
</protein>
<keyword evidence="1" id="KW-0812">Transmembrane</keyword>
<dbReference type="NCBIfam" id="NF042413">
    <property type="entry name" value="NGO_0222_fam"/>
    <property type="match status" value="1"/>
</dbReference>
<accession>A0ABT2F9L4</accession>
<keyword evidence="1" id="KW-1133">Transmembrane helix</keyword>
<reference evidence="2" key="1">
    <citation type="submission" date="2022-08" db="EMBL/GenBank/DDBJ databases">
        <authorList>
            <person name="Volokhov D.V."/>
            <person name="Furtak V.A."/>
            <person name="Zagorodnyaya T.A."/>
        </authorList>
    </citation>
    <scope>NUCLEOTIDE SEQUENCE</scope>
    <source>
        <strain evidence="2">CSL10203-ORH2</strain>
    </source>
</reference>
<reference evidence="2" key="2">
    <citation type="journal article" date="2023" name="Curr. Microbiol.">
        <title>Neisseria montereyensis sp. nov., Isolated from Oropharynx of California Sea Lion (Zalophus californianus): Genomic, Phylogenetic, and Phenotypic Study.</title>
        <authorList>
            <person name="Volokhov D.V."/>
            <person name="Zagorodnyaya T.A."/>
            <person name="Furtak V.A."/>
            <person name="Nattanmai G."/>
            <person name="Randall L."/>
            <person name="Jose S."/>
            <person name="Gao Y."/>
            <person name="Gulland F.M."/>
            <person name="Eisenberg T."/>
            <person name="Delmonte P."/>
            <person name="Blom J."/>
            <person name="Mitchell K.K."/>
        </authorList>
    </citation>
    <scope>NUCLEOTIDE SEQUENCE</scope>
    <source>
        <strain evidence="2">CSL10203-ORH2</strain>
    </source>
</reference>
<organism evidence="2 3">
    <name type="scientific">Neisseria montereyensis</name>
    <dbReference type="NCBI Taxonomy" id="2973938"/>
    <lineage>
        <taxon>Bacteria</taxon>
        <taxon>Pseudomonadati</taxon>
        <taxon>Pseudomonadota</taxon>
        <taxon>Betaproteobacteria</taxon>
        <taxon>Neisseriales</taxon>
        <taxon>Neisseriaceae</taxon>
        <taxon>Neisseria</taxon>
    </lineage>
</organism>
<sequence length="78" mass="8438">MNARKTFLLGIAFFTLLFMALVLLGSWLLHIGSKQFAIASFLFAFGAVFGQVACLALYIRQTALEKAAKAAAEKTPTP</sequence>
<feature type="transmembrane region" description="Helical" evidence="1">
    <location>
        <begin position="36"/>
        <end position="59"/>
    </location>
</feature>
<evidence type="ECO:0000313" key="3">
    <source>
        <dbReference type="Proteomes" id="UP001166947"/>
    </source>
</evidence>
<proteinExistence type="predicted"/>
<dbReference type="InterPro" id="IPR049967">
    <property type="entry name" value="NGO_0222-like"/>
</dbReference>
<evidence type="ECO:0000256" key="1">
    <source>
        <dbReference type="SAM" id="Phobius"/>
    </source>
</evidence>
<dbReference type="Proteomes" id="UP001166947">
    <property type="component" value="Unassembled WGS sequence"/>
</dbReference>
<gene>
    <name evidence="2" type="ORF">NXS09_00790</name>
</gene>
<evidence type="ECO:0000313" key="2">
    <source>
        <dbReference type="EMBL" id="MCS4532837.1"/>
    </source>
</evidence>
<dbReference type="RefSeq" id="WP_259290663.1">
    <property type="nucleotide sequence ID" value="NZ_JANUXW010000001.1"/>
</dbReference>
<feature type="transmembrane region" description="Helical" evidence="1">
    <location>
        <begin position="7"/>
        <end position="30"/>
    </location>
</feature>
<dbReference type="EMBL" id="JANUXW010000001">
    <property type="protein sequence ID" value="MCS4532837.1"/>
    <property type="molecule type" value="Genomic_DNA"/>
</dbReference>
<keyword evidence="1" id="KW-0472">Membrane</keyword>
<name>A0ABT2F9L4_9NEIS</name>
<keyword evidence="3" id="KW-1185">Reference proteome</keyword>
<comment type="caution">
    <text evidence="2">The sequence shown here is derived from an EMBL/GenBank/DDBJ whole genome shotgun (WGS) entry which is preliminary data.</text>
</comment>